<keyword evidence="3" id="KW-1185">Reference proteome</keyword>
<feature type="compositionally biased region" description="Polar residues" evidence="1">
    <location>
        <begin position="32"/>
        <end position="41"/>
    </location>
</feature>
<organism evidence="2 3">
    <name type="scientific">Lupinus angustifolius</name>
    <name type="common">Narrow-leaved blue lupine</name>
    <dbReference type="NCBI Taxonomy" id="3871"/>
    <lineage>
        <taxon>Eukaryota</taxon>
        <taxon>Viridiplantae</taxon>
        <taxon>Streptophyta</taxon>
        <taxon>Embryophyta</taxon>
        <taxon>Tracheophyta</taxon>
        <taxon>Spermatophyta</taxon>
        <taxon>Magnoliopsida</taxon>
        <taxon>eudicotyledons</taxon>
        <taxon>Gunneridae</taxon>
        <taxon>Pentapetalae</taxon>
        <taxon>rosids</taxon>
        <taxon>fabids</taxon>
        <taxon>Fabales</taxon>
        <taxon>Fabaceae</taxon>
        <taxon>Papilionoideae</taxon>
        <taxon>50 kb inversion clade</taxon>
        <taxon>genistoids sensu lato</taxon>
        <taxon>core genistoids</taxon>
        <taxon>Genisteae</taxon>
        <taxon>Lupinus</taxon>
    </lineage>
</organism>
<evidence type="ECO:0000313" key="2">
    <source>
        <dbReference type="EMBL" id="OIW13549.1"/>
    </source>
</evidence>
<evidence type="ECO:0000313" key="3">
    <source>
        <dbReference type="Proteomes" id="UP000188354"/>
    </source>
</evidence>
<dbReference type="EMBL" id="CM007364">
    <property type="protein sequence ID" value="OIW13549.1"/>
    <property type="molecule type" value="Genomic_DNA"/>
</dbReference>
<feature type="region of interest" description="Disordered" evidence="1">
    <location>
        <begin position="17"/>
        <end position="41"/>
    </location>
</feature>
<accession>A0A1J7IHA1</accession>
<proteinExistence type="predicted"/>
<dbReference type="Proteomes" id="UP000188354">
    <property type="component" value="Chromosome LG04"/>
</dbReference>
<dbReference type="Gramene" id="OIW13549">
    <property type="protein sequence ID" value="OIW13549"/>
    <property type="gene ID" value="TanjilG_29290"/>
</dbReference>
<name>A0A1J7IHA1_LUPAN</name>
<dbReference type="AlphaFoldDB" id="A0A1J7IHA1"/>
<gene>
    <name evidence="2" type="ORF">TanjilG_29290</name>
</gene>
<evidence type="ECO:0000256" key="1">
    <source>
        <dbReference type="SAM" id="MobiDB-lite"/>
    </source>
</evidence>
<reference evidence="2 3" key="1">
    <citation type="journal article" date="2017" name="Plant Biotechnol. J.">
        <title>A comprehensive draft genome sequence for lupin (Lupinus angustifolius), an emerging health food: insights into plant-microbe interactions and legume evolution.</title>
        <authorList>
            <person name="Hane J.K."/>
            <person name="Ming Y."/>
            <person name="Kamphuis L.G."/>
            <person name="Nelson M.N."/>
            <person name="Garg G."/>
            <person name="Atkins C.A."/>
            <person name="Bayer P.E."/>
            <person name="Bravo A."/>
            <person name="Bringans S."/>
            <person name="Cannon S."/>
            <person name="Edwards D."/>
            <person name="Foley R."/>
            <person name="Gao L.L."/>
            <person name="Harrison M.J."/>
            <person name="Huang W."/>
            <person name="Hurgobin B."/>
            <person name="Li S."/>
            <person name="Liu C.W."/>
            <person name="McGrath A."/>
            <person name="Morahan G."/>
            <person name="Murray J."/>
            <person name="Weller J."/>
            <person name="Jian J."/>
            <person name="Singh K.B."/>
        </authorList>
    </citation>
    <scope>NUCLEOTIDE SEQUENCE [LARGE SCALE GENOMIC DNA]</scope>
    <source>
        <strain evidence="3">cv. Tanjil</strain>
        <tissue evidence="2">Whole plant</tissue>
    </source>
</reference>
<sequence>MQVPVSMAKCTSGVDGYGKVETSKKENGGDPSINNADVHQSKSSFKEGHVLYTETAATCKANEKDKSFSKFEVSVRPQLKKDRVAVEALRYDFKTEKSEEKFKCDQIWW</sequence>
<protein>
    <submittedName>
        <fullName evidence="2">Uncharacterized protein</fullName>
    </submittedName>
</protein>